<evidence type="ECO:0000313" key="4">
    <source>
        <dbReference type="Proteomes" id="UP000796880"/>
    </source>
</evidence>
<keyword evidence="2" id="KW-0472">Membrane</keyword>
<feature type="transmembrane region" description="Helical" evidence="2">
    <location>
        <begin position="272"/>
        <end position="299"/>
    </location>
</feature>
<dbReference type="EMBL" id="VOIH02000007">
    <property type="protein sequence ID" value="KAF3442351.1"/>
    <property type="molecule type" value="Genomic_DNA"/>
</dbReference>
<reference evidence="3" key="1">
    <citation type="submission" date="2020-03" db="EMBL/GenBank/DDBJ databases">
        <title>A high-quality chromosome-level genome assembly of a woody plant with both climbing and erect habits, Rhamnella rubrinervis.</title>
        <authorList>
            <person name="Lu Z."/>
            <person name="Yang Y."/>
            <person name="Zhu X."/>
            <person name="Sun Y."/>
        </authorList>
    </citation>
    <scope>NUCLEOTIDE SEQUENCE</scope>
    <source>
        <strain evidence="3">BYM</strain>
        <tissue evidence="3">Leaf</tissue>
    </source>
</reference>
<feature type="transmembrane region" description="Helical" evidence="2">
    <location>
        <begin position="27"/>
        <end position="50"/>
    </location>
</feature>
<feature type="region of interest" description="Disordered" evidence="1">
    <location>
        <begin position="67"/>
        <end position="89"/>
    </location>
</feature>
<sequence length="372" mass="38550">MLIEKTVSSHSIENYPSIKDVGHKKKLGAGGIAFIVGGGTLLVYTFVIMIKGAAVEAEAEEEVAEAEAEAAREEAEVAEEEAEEEAEEPEQVAAAALAALQLLRTHREHTSGSSRPRTSAAATCSCSSGSASATFSKAAKAAAATCSGSSASASASATFCKVAKAAAATCSGSSATCSCSSGSSASATFCKAAKASCAQFRLRTEHYFSGIIPKHFQSIPNLRIWGNKFHTGDNSSTWDFLLETMPVEKSVSSRSSAIQNYPSIKKGPKKKLGAGGIALIVGGGSLLVSCAVLYFVILINGHCVQNLQNLGCNSFYFSLRLTACDPGDYAALGEAANALLALRNQIQGEAAAGNHINSPIQFIKGQEAAVRH</sequence>
<comment type="caution">
    <text evidence="3">The sequence shown here is derived from an EMBL/GenBank/DDBJ whole genome shotgun (WGS) entry which is preliminary data.</text>
</comment>
<evidence type="ECO:0000313" key="3">
    <source>
        <dbReference type="EMBL" id="KAF3442351.1"/>
    </source>
</evidence>
<dbReference type="AlphaFoldDB" id="A0A8K0E922"/>
<keyword evidence="4" id="KW-1185">Reference proteome</keyword>
<evidence type="ECO:0000256" key="2">
    <source>
        <dbReference type="SAM" id="Phobius"/>
    </source>
</evidence>
<accession>A0A8K0E922</accession>
<dbReference type="Proteomes" id="UP000796880">
    <property type="component" value="Unassembled WGS sequence"/>
</dbReference>
<feature type="compositionally biased region" description="Acidic residues" evidence="1">
    <location>
        <begin position="76"/>
        <end position="89"/>
    </location>
</feature>
<protein>
    <submittedName>
        <fullName evidence="3">Uncharacterized protein</fullName>
    </submittedName>
</protein>
<evidence type="ECO:0000256" key="1">
    <source>
        <dbReference type="SAM" id="MobiDB-lite"/>
    </source>
</evidence>
<name>A0A8K0E922_9ROSA</name>
<gene>
    <name evidence="3" type="ORF">FNV43_RR16267</name>
</gene>
<proteinExistence type="predicted"/>
<organism evidence="3 4">
    <name type="scientific">Rhamnella rubrinervis</name>
    <dbReference type="NCBI Taxonomy" id="2594499"/>
    <lineage>
        <taxon>Eukaryota</taxon>
        <taxon>Viridiplantae</taxon>
        <taxon>Streptophyta</taxon>
        <taxon>Embryophyta</taxon>
        <taxon>Tracheophyta</taxon>
        <taxon>Spermatophyta</taxon>
        <taxon>Magnoliopsida</taxon>
        <taxon>eudicotyledons</taxon>
        <taxon>Gunneridae</taxon>
        <taxon>Pentapetalae</taxon>
        <taxon>rosids</taxon>
        <taxon>fabids</taxon>
        <taxon>Rosales</taxon>
        <taxon>Rhamnaceae</taxon>
        <taxon>rhamnoid group</taxon>
        <taxon>Rhamneae</taxon>
        <taxon>Rhamnella</taxon>
    </lineage>
</organism>
<keyword evidence="2" id="KW-0812">Transmembrane</keyword>
<keyword evidence="2" id="KW-1133">Transmembrane helix</keyword>